<keyword evidence="2" id="KW-1185">Reference proteome</keyword>
<accession>A0AAE0U4B7</accession>
<reference evidence="1" key="1">
    <citation type="journal article" date="2023" name="Mol. Phylogenet. Evol.">
        <title>Genome-scale phylogeny and comparative genomics of the fungal order Sordariales.</title>
        <authorList>
            <person name="Hensen N."/>
            <person name="Bonometti L."/>
            <person name="Westerberg I."/>
            <person name="Brannstrom I.O."/>
            <person name="Guillou S."/>
            <person name="Cros-Aarteil S."/>
            <person name="Calhoun S."/>
            <person name="Haridas S."/>
            <person name="Kuo A."/>
            <person name="Mondo S."/>
            <person name="Pangilinan J."/>
            <person name="Riley R."/>
            <person name="LaButti K."/>
            <person name="Andreopoulos B."/>
            <person name="Lipzen A."/>
            <person name="Chen C."/>
            <person name="Yan M."/>
            <person name="Daum C."/>
            <person name="Ng V."/>
            <person name="Clum A."/>
            <person name="Steindorff A."/>
            <person name="Ohm R.A."/>
            <person name="Martin F."/>
            <person name="Silar P."/>
            <person name="Natvig D.O."/>
            <person name="Lalanne C."/>
            <person name="Gautier V."/>
            <person name="Ament-Velasquez S.L."/>
            <person name="Kruys A."/>
            <person name="Hutchinson M.I."/>
            <person name="Powell A.J."/>
            <person name="Barry K."/>
            <person name="Miller A.N."/>
            <person name="Grigoriev I.V."/>
            <person name="Debuchy R."/>
            <person name="Gladieux P."/>
            <person name="Hiltunen Thoren M."/>
            <person name="Johannesson H."/>
        </authorList>
    </citation>
    <scope>NUCLEOTIDE SEQUENCE</scope>
    <source>
        <strain evidence="1">CBS 232.78</strain>
    </source>
</reference>
<sequence length="293" mass="33836">MDGGKVTNSESSPYVVNEREKIQCERCSWLCGKHCYVTVNELRSAAKARCRICELRAHVLETGLLADEWYDGNFKVEIDELDFGINQNHKWMMECRSGCREGKDEVFRFEIFTLPERMLFKRILHFATGKILWEWREYTTCECHPRDGSSLQFNSMSLWKGKRPPVFSEDPDKACFEMVALSRRIQETKNGEPYLAGLWKDNIRTGLMWRVSHPCRNSIRPHKPSMWRAPSWSWASVDGVIDYTKKDTTNLHPDFKVLEACTTLAGPDPTGQVESGTLTVAGHTTWAEVRLDF</sequence>
<comment type="caution">
    <text evidence="1">The sequence shown here is derived from an EMBL/GenBank/DDBJ whole genome shotgun (WGS) entry which is preliminary data.</text>
</comment>
<proteinExistence type="predicted"/>
<dbReference type="AlphaFoldDB" id="A0AAE0U4B7"/>
<dbReference type="Proteomes" id="UP001285441">
    <property type="component" value="Unassembled WGS sequence"/>
</dbReference>
<dbReference type="PANTHER" id="PTHR33112:SF9">
    <property type="entry name" value="HETEROKARYON INCOMPATIBILITY DOMAIN-CONTAINING PROTEIN"/>
    <property type="match status" value="1"/>
</dbReference>
<gene>
    <name evidence="1" type="ORF">B0H63DRAFT_557299</name>
</gene>
<evidence type="ECO:0000313" key="2">
    <source>
        <dbReference type="Proteomes" id="UP001285441"/>
    </source>
</evidence>
<dbReference type="PANTHER" id="PTHR33112">
    <property type="entry name" value="DOMAIN PROTEIN, PUTATIVE-RELATED"/>
    <property type="match status" value="1"/>
</dbReference>
<protein>
    <recommendedName>
        <fullName evidence="3">Heterokaryon incompatibility domain-containing protein</fullName>
    </recommendedName>
</protein>
<organism evidence="1 2">
    <name type="scientific">Podospora didyma</name>
    <dbReference type="NCBI Taxonomy" id="330526"/>
    <lineage>
        <taxon>Eukaryota</taxon>
        <taxon>Fungi</taxon>
        <taxon>Dikarya</taxon>
        <taxon>Ascomycota</taxon>
        <taxon>Pezizomycotina</taxon>
        <taxon>Sordariomycetes</taxon>
        <taxon>Sordariomycetidae</taxon>
        <taxon>Sordariales</taxon>
        <taxon>Podosporaceae</taxon>
        <taxon>Podospora</taxon>
    </lineage>
</organism>
<name>A0AAE0U4B7_9PEZI</name>
<reference evidence="1" key="2">
    <citation type="submission" date="2023-06" db="EMBL/GenBank/DDBJ databases">
        <authorList>
            <consortium name="Lawrence Berkeley National Laboratory"/>
            <person name="Haridas S."/>
            <person name="Hensen N."/>
            <person name="Bonometti L."/>
            <person name="Westerberg I."/>
            <person name="Brannstrom I.O."/>
            <person name="Guillou S."/>
            <person name="Cros-Aarteil S."/>
            <person name="Calhoun S."/>
            <person name="Kuo A."/>
            <person name="Mondo S."/>
            <person name="Pangilinan J."/>
            <person name="Riley R."/>
            <person name="LaButti K."/>
            <person name="Andreopoulos B."/>
            <person name="Lipzen A."/>
            <person name="Chen C."/>
            <person name="Yanf M."/>
            <person name="Daum C."/>
            <person name="Ng V."/>
            <person name="Clum A."/>
            <person name="Steindorff A."/>
            <person name="Ohm R."/>
            <person name="Martin F."/>
            <person name="Silar P."/>
            <person name="Natvig D."/>
            <person name="Lalanne C."/>
            <person name="Gautier V."/>
            <person name="Ament-velasquez S.L."/>
            <person name="Kruys A."/>
            <person name="Hutchinson M.I."/>
            <person name="Powell A.J."/>
            <person name="Barry K."/>
            <person name="Miller A.N."/>
            <person name="Grigoriev I.V."/>
            <person name="Debuchy R."/>
            <person name="Gladieux P."/>
            <person name="Thoren M.H."/>
            <person name="Johannesson H."/>
        </authorList>
    </citation>
    <scope>NUCLEOTIDE SEQUENCE</scope>
    <source>
        <strain evidence="1">CBS 232.78</strain>
    </source>
</reference>
<dbReference type="EMBL" id="JAULSW010000002">
    <property type="protein sequence ID" value="KAK3390307.1"/>
    <property type="molecule type" value="Genomic_DNA"/>
</dbReference>
<evidence type="ECO:0008006" key="3">
    <source>
        <dbReference type="Google" id="ProtNLM"/>
    </source>
</evidence>
<evidence type="ECO:0000313" key="1">
    <source>
        <dbReference type="EMBL" id="KAK3390307.1"/>
    </source>
</evidence>